<keyword evidence="7" id="KW-0411">Iron-sulfur</keyword>
<feature type="domain" description="FAD-binding PCMH-type" evidence="8">
    <location>
        <begin position="47"/>
        <end position="218"/>
    </location>
</feature>
<evidence type="ECO:0000256" key="6">
    <source>
        <dbReference type="ARBA" id="ARBA00023004"/>
    </source>
</evidence>
<keyword evidence="4" id="KW-0274">FAD</keyword>
<keyword evidence="3" id="KW-0479">Metal-binding</keyword>
<dbReference type="SUPFAM" id="SSF46548">
    <property type="entry name" value="alpha-helical ferredoxin"/>
    <property type="match status" value="1"/>
</dbReference>
<evidence type="ECO:0000313" key="9">
    <source>
        <dbReference type="EMBL" id="EEZ60491.1"/>
    </source>
</evidence>
<dbReference type="SUPFAM" id="SSF55103">
    <property type="entry name" value="FAD-linked oxidases, C-terminal domain"/>
    <property type="match status" value="1"/>
</dbReference>
<organism evidence="9 10">
    <name type="scientific">Slackia exigua (strain ATCC 700122 / DSM 15923 / CIP 105133 / JCM 11022 / KCTC 5966 / S-7)</name>
    <dbReference type="NCBI Taxonomy" id="649764"/>
    <lineage>
        <taxon>Bacteria</taxon>
        <taxon>Bacillati</taxon>
        <taxon>Actinomycetota</taxon>
        <taxon>Coriobacteriia</taxon>
        <taxon>Eggerthellales</taxon>
        <taxon>Eggerthellaceae</taxon>
        <taxon>Slackia</taxon>
    </lineage>
</organism>
<dbReference type="EMBL" id="ACUX02000019">
    <property type="protein sequence ID" value="EEZ60491.1"/>
    <property type="molecule type" value="Genomic_DNA"/>
</dbReference>
<dbReference type="InterPro" id="IPR004017">
    <property type="entry name" value="Cys_rich_dom"/>
</dbReference>
<keyword evidence="6" id="KW-0408">Iron</keyword>
<evidence type="ECO:0000256" key="4">
    <source>
        <dbReference type="ARBA" id="ARBA00022827"/>
    </source>
</evidence>
<proteinExistence type="predicted"/>
<dbReference type="OrthoDB" id="9803192at2"/>
<dbReference type="Proteomes" id="UP000006001">
    <property type="component" value="Unassembled WGS sequence"/>
</dbReference>
<dbReference type="GO" id="GO:0046872">
    <property type="term" value="F:metal ion binding"/>
    <property type="evidence" value="ECO:0007669"/>
    <property type="project" value="UniProtKB-KW"/>
</dbReference>
<dbReference type="Pfam" id="PF02913">
    <property type="entry name" value="FAD-oxidase_C"/>
    <property type="match status" value="1"/>
</dbReference>
<comment type="caution">
    <text evidence="9">The sequence shown here is derived from an EMBL/GenBank/DDBJ whole genome shotgun (WGS) entry which is preliminary data.</text>
</comment>
<keyword evidence="2" id="KW-0285">Flavoprotein</keyword>
<dbReference type="GO" id="GO:0005886">
    <property type="term" value="C:plasma membrane"/>
    <property type="evidence" value="ECO:0007669"/>
    <property type="project" value="TreeGrafter"/>
</dbReference>
<dbReference type="InterPro" id="IPR016169">
    <property type="entry name" value="FAD-bd_PCMH_sub2"/>
</dbReference>
<dbReference type="STRING" id="649764.HMPREF0762_01970"/>
<dbReference type="InterPro" id="IPR016166">
    <property type="entry name" value="FAD-bd_PCMH"/>
</dbReference>
<dbReference type="GO" id="GO:0071949">
    <property type="term" value="F:FAD binding"/>
    <property type="evidence" value="ECO:0007669"/>
    <property type="project" value="InterPro"/>
</dbReference>
<dbReference type="InterPro" id="IPR006094">
    <property type="entry name" value="Oxid_FAD_bind_N"/>
</dbReference>
<protein>
    <submittedName>
        <fullName evidence="9">FAD binding domain protein</fullName>
    </submittedName>
</protein>
<dbReference type="Gene3D" id="3.30.465.10">
    <property type="match status" value="1"/>
</dbReference>
<dbReference type="InterPro" id="IPR009051">
    <property type="entry name" value="Helical_ferredxn"/>
</dbReference>
<evidence type="ECO:0000256" key="1">
    <source>
        <dbReference type="ARBA" id="ARBA00022485"/>
    </source>
</evidence>
<evidence type="ECO:0000256" key="5">
    <source>
        <dbReference type="ARBA" id="ARBA00023002"/>
    </source>
</evidence>
<dbReference type="AlphaFoldDB" id="D0WJE3"/>
<dbReference type="InterPro" id="IPR036318">
    <property type="entry name" value="FAD-bd_PCMH-like_sf"/>
</dbReference>
<evidence type="ECO:0000256" key="2">
    <source>
        <dbReference type="ARBA" id="ARBA00022630"/>
    </source>
</evidence>
<dbReference type="Pfam" id="PF13183">
    <property type="entry name" value="Fer4_8"/>
    <property type="match status" value="1"/>
</dbReference>
<dbReference type="PANTHER" id="PTHR43255">
    <property type="entry name" value="IRON-SULFUR-BINDING OXIDOREDUCTASE FADF-RELATED-RELATED"/>
    <property type="match status" value="1"/>
</dbReference>
<dbReference type="GO" id="GO:0051539">
    <property type="term" value="F:4 iron, 4 sulfur cluster binding"/>
    <property type="evidence" value="ECO:0007669"/>
    <property type="project" value="UniProtKB-KW"/>
</dbReference>
<keyword evidence="1" id="KW-0004">4Fe-4S</keyword>
<dbReference type="InterPro" id="IPR004113">
    <property type="entry name" value="FAD-bd_oxidored_4_C"/>
</dbReference>
<dbReference type="InterPro" id="IPR051460">
    <property type="entry name" value="HdrC_iron-sulfur_subunit"/>
</dbReference>
<dbReference type="Gene3D" id="1.10.1060.10">
    <property type="entry name" value="Alpha-helical ferredoxin"/>
    <property type="match status" value="1"/>
</dbReference>
<dbReference type="InterPro" id="IPR017896">
    <property type="entry name" value="4Fe4S_Fe-S-bd"/>
</dbReference>
<dbReference type="PROSITE" id="PS51387">
    <property type="entry name" value="FAD_PCMH"/>
    <property type="match status" value="1"/>
</dbReference>
<dbReference type="PANTHER" id="PTHR43255:SF1">
    <property type="entry name" value="IRON-SULFUR-BINDING OXIDOREDUCTASE FADF-RELATED"/>
    <property type="match status" value="1"/>
</dbReference>
<dbReference type="GO" id="GO:0016491">
    <property type="term" value="F:oxidoreductase activity"/>
    <property type="evidence" value="ECO:0007669"/>
    <property type="project" value="UniProtKB-KW"/>
</dbReference>
<dbReference type="GeneID" id="85007998"/>
<name>D0WJE3_SLAES</name>
<accession>D0WJE3</accession>
<dbReference type="Pfam" id="PF02754">
    <property type="entry name" value="CCG"/>
    <property type="match status" value="2"/>
</dbReference>
<dbReference type="HOGENOM" id="CLU_011400_0_0_11"/>
<gene>
    <name evidence="9" type="ORF">HMPREF0762_01970</name>
</gene>
<evidence type="ECO:0000256" key="3">
    <source>
        <dbReference type="ARBA" id="ARBA00022723"/>
    </source>
</evidence>
<dbReference type="RefSeq" id="WP_006363257.1">
    <property type="nucleotide sequence ID" value="NZ_GG700631.1"/>
</dbReference>
<evidence type="ECO:0000313" key="10">
    <source>
        <dbReference type="Proteomes" id="UP000006001"/>
    </source>
</evidence>
<dbReference type="eggNOG" id="COG0247">
    <property type="taxonomic scope" value="Bacteria"/>
</dbReference>
<keyword evidence="5" id="KW-0560">Oxidoreductase</keyword>
<sequence length="1057" mass="115978">MGRVSQDFVQQLVDIVGEGRVSADPRECRLYSRDIGVMPSLIGPFVNTGTAGAVVRPRTEDDIVAILRKAGEHAVPVVPRAASTSGYGGVQPREGALVMDVSGLDRILSVDAETLEVTCEAGAVWEDIAYEIRAQGLDLCMYPSSFPSSTVGGWLAQGGSGFGSYEYGLFKENVLRARVVLPDGSVRECADEELRDGIADAEGITGVITQVTFKARPLEETEVRLMSFPSIEALDKGLTLIRERELPMWSVSFLNPTSVRLKRALPGRRCHEYEKAEQERLAAIERGLPESYLVMIAFPCSRAEAIDPALAEIVAACGAERLDDEAAVHEWADRANTMKLKRIGPSIVPTEVIVPREGLAATLGDIERNIRQPFVMEGMYTKSGDVVLLGYIPHDDRRFSFNLAFALALSAIRIARRHGGSAYSTGLYFRSQATAVLGGERLRSLERFKERVDPQRIMNPGKVLALRGEGGRTLDRLMGIASVLEPAIRPIANAAKPKPYDASALGPERHGIPGEVAYTAHACARCGYCVRTCEQYAGRGWESQSPRGRYAVIDDIYRGRDSWDRNAIDAVMRCTTCERCDTRCQLQLPIEPDSMVLRGKLVHEQKKGTFPPFEMMAAALEGEGDIWAGKRDRRADWVPADVAAKIEPQADILYFAGCTASYVENDIAEATIRLLQDAGYRVTYLGTDEQCCGIPMKMAGKWDLFEKMYRENVAAARAHGATTVVTSCPACALVWKDLYREEAERLGEPYEIEAMHYSELIAPAIRRGDLKLTENPFDGKTVTFHDSCHMGRAQGIYEPPRDMIKAIPGIDYVEMEHNREQGICCGSVITLVSDIETGPVLGGMRLGEACSACAHTVVAACPCCQVQLRDSADKLGLPLEIDDLARVTAVAAGHDIPKSDVYTSYMWGYFDKFIRLMDRKAMAEFMVPLFGAMVDAMPAGMGPMMRAMAQLPGGPALMAKMMPVLFPRMAPAIMGKVMPQMIELVEAFMGEMPPDMAELMPELLPKTMGSLMPTYIPELVPYLVPLFIEYLKTGHVDLTRDAVVTTRSCEAAADRAA</sequence>
<evidence type="ECO:0000256" key="7">
    <source>
        <dbReference type="ARBA" id="ARBA00023014"/>
    </source>
</evidence>
<dbReference type="SUPFAM" id="SSF56176">
    <property type="entry name" value="FAD-binding/transporter-associated domain-like"/>
    <property type="match status" value="1"/>
</dbReference>
<reference evidence="9" key="1">
    <citation type="submission" date="2009-10" db="EMBL/GenBank/DDBJ databases">
        <authorList>
            <person name="Weinstock G."/>
            <person name="Sodergren E."/>
            <person name="Clifton S."/>
            <person name="Fulton L."/>
            <person name="Fulton B."/>
            <person name="Courtney L."/>
            <person name="Fronick C."/>
            <person name="Harrison M."/>
            <person name="Strong C."/>
            <person name="Farmer C."/>
            <person name="Delahaunty K."/>
            <person name="Markovic C."/>
            <person name="Hall O."/>
            <person name="Minx P."/>
            <person name="Tomlinson C."/>
            <person name="Mitreva M."/>
            <person name="Nelson J."/>
            <person name="Hou S."/>
            <person name="Wollam A."/>
            <person name="Pepin K.H."/>
            <person name="Johnson M."/>
            <person name="Bhonagiri V."/>
            <person name="Nash W.E."/>
            <person name="Warren W."/>
            <person name="Chinwalla A."/>
            <person name="Mardis E.R."/>
            <person name="Wilson R.K."/>
        </authorList>
    </citation>
    <scope>NUCLEOTIDE SEQUENCE [LARGE SCALE GENOMIC DNA]</scope>
    <source>
        <strain evidence="9">ATCC 700122</strain>
    </source>
</reference>
<dbReference type="Pfam" id="PF01565">
    <property type="entry name" value="FAD_binding_4"/>
    <property type="match status" value="1"/>
</dbReference>
<evidence type="ECO:0000259" key="8">
    <source>
        <dbReference type="PROSITE" id="PS51387"/>
    </source>
</evidence>
<dbReference type="InterPro" id="IPR016164">
    <property type="entry name" value="FAD-linked_Oxase-like_C"/>
</dbReference>
<dbReference type="eggNOG" id="COG0277">
    <property type="taxonomic scope" value="Bacteria"/>
</dbReference>
<keyword evidence="10" id="KW-1185">Reference proteome</keyword>